<reference evidence="2 3" key="1">
    <citation type="submission" date="2024-01" db="EMBL/GenBank/DDBJ databases">
        <title>The genomes of 5 underutilized Papilionoideae crops provide insights into root nodulation and disease resistance.</title>
        <authorList>
            <person name="Yuan L."/>
        </authorList>
    </citation>
    <scope>NUCLEOTIDE SEQUENCE [LARGE SCALE GENOMIC DNA]</scope>
    <source>
        <strain evidence="2">LY-2023</strain>
        <tissue evidence="2">Leaf</tissue>
    </source>
</reference>
<evidence type="ECO:0000256" key="1">
    <source>
        <dbReference type="SAM" id="Phobius"/>
    </source>
</evidence>
<sequence length="110" mass="12659">MSAFRMCLWDWIMFSMDAATTLAFLISIIPNSFPFFFFHLFRYIILNKHSRVTRHHQPILTLLRLPATCLSHSRLQLLILPAFPSQSNHTRGTLTAIASSFALVAALLRR</sequence>
<keyword evidence="1" id="KW-0472">Membrane</keyword>
<keyword evidence="1" id="KW-0812">Transmembrane</keyword>
<name>A0AAN9PKI3_CLITE</name>
<dbReference type="EMBL" id="JAYKXN010000003">
    <property type="protein sequence ID" value="KAK7301114.1"/>
    <property type="molecule type" value="Genomic_DNA"/>
</dbReference>
<accession>A0AAN9PKI3</accession>
<evidence type="ECO:0000313" key="3">
    <source>
        <dbReference type="Proteomes" id="UP001359559"/>
    </source>
</evidence>
<comment type="caution">
    <text evidence="2">The sequence shown here is derived from an EMBL/GenBank/DDBJ whole genome shotgun (WGS) entry which is preliminary data.</text>
</comment>
<proteinExistence type="predicted"/>
<gene>
    <name evidence="2" type="ORF">RJT34_11975</name>
</gene>
<organism evidence="2 3">
    <name type="scientific">Clitoria ternatea</name>
    <name type="common">Butterfly pea</name>
    <dbReference type="NCBI Taxonomy" id="43366"/>
    <lineage>
        <taxon>Eukaryota</taxon>
        <taxon>Viridiplantae</taxon>
        <taxon>Streptophyta</taxon>
        <taxon>Embryophyta</taxon>
        <taxon>Tracheophyta</taxon>
        <taxon>Spermatophyta</taxon>
        <taxon>Magnoliopsida</taxon>
        <taxon>eudicotyledons</taxon>
        <taxon>Gunneridae</taxon>
        <taxon>Pentapetalae</taxon>
        <taxon>rosids</taxon>
        <taxon>fabids</taxon>
        <taxon>Fabales</taxon>
        <taxon>Fabaceae</taxon>
        <taxon>Papilionoideae</taxon>
        <taxon>50 kb inversion clade</taxon>
        <taxon>NPAAA clade</taxon>
        <taxon>indigoferoid/millettioid clade</taxon>
        <taxon>Phaseoleae</taxon>
        <taxon>Clitoria</taxon>
    </lineage>
</organism>
<dbReference type="AlphaFoldDB" id="A0AAN9PKI3"/>
<evidence type="ECO:0000313" key="2">
    <source>
        <dbReference type="EMBL" id="KAK7301114.1"/>
    </source>
</evidence>
<feature type="transmembrane region" description="Helical" evidence="1">
    <location>
        <begin position="20"/>
        <end position="41"/>
    </location>
</feature>
<dbReference type="Proteomes" id="UP001359559">
    <property type="component" value="Unassembled WGS sequence"/>
</dbReference>
<keyword evidence="1" id="KW-1133">Transmembrane helix</keyword>
<keyword evidence="3" id="KW-1185">Reference proteome</keyword>
<protein>
    <submittedName>
        <fullName evidence="2">Uncharacterized protein</fullName>
    </submittedName>
</protein>